<dbReference type="EMBL" id="ML121540">
    <property type="protein sequence ID" value="RPB24838.1"/>
    <property type="molecule type" value="Genomic_DNA"/>
</dbReference>
<proteinExistence type="predicted"/>
<sequence length="273" mass="30000">MGFPVYKSTSTPQDDTSNPTPPPTSQPPVSRSVTRSSRPNSRARTRQRLRHRRRATISSTRTNPLLIPSEFLSSSYNSGSRAAIPSETPSKGQRLVLVLTPDATSNRPKGSYRMSIATYSSKMSFSIPHAILLDLSTPSRPNTSYNSFTADSLDDVPVEDPGFGSDNESTTSEDSILSDPEWISTNRELAMELLLGSSDDEFLGSLLGAESYNELSGRIDGGDDSMVLYEDDDMDLGMGEADDEDEEKLESEQQENNTGSTYVLRDVDEDYDL</sequence>
<feature type="compositionally biased region" description="Low complexity" evidence="1">
    <location>
        <begin position="8"/>
        <end position="18"/>
    </location>
</feature>
<feature type="region of interest" description="Disordered" evidence="1">
    <location>
        <begin position="234"/>
        <end position="273"/>
    </location>
</feature>
<feature type="compositionally biased region" description="Basic residues" evidence="1">
    <location>
        <begin position="41"/>
        <end position="55"/>
    </location>
</feature>
<dbReference type="Proteomes" id="UP000267821">
    <property type="component" value="Unassembled WGS sequence"/>
</dbReference>
<gene>
    <name evidence="2" type="ORF">L211DRAFT_153220</name>
</gene>
<name>A0A3N4LT26_9PEZI</name>
<evidence type="ECO:0000256" key="1">
    <source>
        <dbReference type="SAM" id="MobiDB-lite"/>
    </source>
</evidence>
<feature type="compositionally biased region" description="Low complexity" evidence="1">
    <location>
        <begin position="27"/>
        <end position="40"/>
    </location>
</feature>
<keyword evidence="3" id="KW-1185">Reference proteome</keyword>
<feature type="compositionally biased region" description="Acidic residues" evidence="1">
    <location>
        <begin position="234"/>
        <end position="253"/>
    </location>
</feature>
<dbReference type="OrthoDB" id="5388771at2759"/>
<evidence type="ECO:0000313" key="2">
    <source>
        <dbReference type="EMBL" id="RPB24838.1"/>
    </source>
</evidence>
<dbReference type="AlphaFoldDB" id="A0A3N4LT26"/>
<protein>
    <submittedName>
        <fullName evidence="2">Uncharacterized protein</fullName>
    </submittedName>
</protein>
<accession>A0A3N4LT26</accession>
<feature type="region of interest" description="Disordered" evidence="1">
    <location>
        <begin position="1"/>
        <end position="62"/>
    </location>
</feature>
<feature type="region of interest" description="Disordered" evidence="1">
    <location>
        <begin position="146"/>
        <end position="177"/>
    </location>
</feature>
<dbReference type="InParanoid" id="A0A3N4LT26"/>
<evidence type="ECO:0000313" key="3">
    <source>
        <dbReference type="Proteomes" id="UP000267821"/>
    </source>
</evidence>
<feature type="compositionally biased region" description="Polar residues" evidence="1">
    <location>
        <begin position="166"/>
        <end position="175"/>
    </location>
</feature>
<organism evidence="2 3">
    <name type="scientific">Terfezia boudieri ATCC MYA-4762</name>
    <dbReference type="NCBI Taxonomy" id="1051890"/>
    <lineage>
        <taxon>Eukaryota</taxon>
        <taxon>Fungi</taxon>
        <taxon>Dikarya</taxon>
        <taxon>Ascomycota</taxon>
        <taxon>Pezizomycotina</taxon>
        <taxon>Pezizomycetes</taxon>
        <taxon>Pezizales</taxon>
        <taxon>Pezizaceae</taxon>
        <taxon>Terfezia</taxon>
    </lineage>
</organism>
<reference evidence="2 3" key="1">
    <citation type="journal article" date="2018" name="Nat. Ecol. Evol.">
        <title>Pezizomycetes genomes reveal the molecular basis of ectomycorrhizal truffle lifestyle.</title>
        <authorList>
            <person name="Murat C."/>
            <person name="Payen T."/>
            <person name="Noel B."/>
            <person name="Kuo A."/>
            <person name="Morin E."/>
            <person name="Chen J."/>
            <person name="Kohler A."/>
            <person name="Krizsan K."/>
            <person name="Balestrini R."/>
            <person name="Da Silva C."/>
            <person name="Montanini B."/>
            <person name="Hainaut M."/>
            <person name="Levati E."/>
            <person name="Barry K.W."/>
            <person name="Belfiori B."/>
            <person name="Cichocki N."/>
            <person name="Clum A."/>
            <person name="Dockter R.B."/>
            <person name="Fauchery L."/>
            <person name="Guy J."/>
            <person name="Iotti M."/>
            <person name="Le Tacon F."/>
            <person name="Lindquist E.A."/>
            <person name="Lipzen A."/>
            <person name="Malagnac F."/>
            <person name="Mello A."/>
            <person name="Molinier V."/>
            <person name="Miyauchi S."/>
            <person name="Poulain J."/>
            <person name="Riccioni C."/>
            <person name="Rubini A."/>
            <person name="Sitrit Y."/>
            <person name="Splivallo R."/>
            <person name="Traeger S."/>
            <person name="Wang M."/>
            <person name="Zifcakova L."/>
            <person name="Wipf D."/>
            <person name="Zambonelli A."/>
            <person name="Paolocci F."/>
            <person name="Nowrousian M."/>
            <person name="Ottonello S."/>
            <person name="Baldrian P."/>
            <person name="Spatafora J.W."/>
            <person name="Henrissat B."/>
            <person name="Nagy L.G."/>
            <person name="Aury J.M."/>
            <person name="Wincker P."/>
            <person name="Grigoriev I.V."/>
            <person name="Bonfante P."/>
            <person name="Martin F.M."/>
        </authorList>
    </citation>
    <scope>NUCLEOTIDE SEQUENCE [LARGE SCALE GENOMIC DNA]</scope>
    <source>
        <strain evidence="2 3">ATCC MYA-4762</strain>
    </source>
</reference>